<dbReference type="InterPro" id="IPR037185">
    <property type="entry name" value="EmrE-like"/>
</dbReference>
<feature type="transmembrane region" description="Helical" evidence="1">
    <location>
        <begin position="237"/>
        <end position="259"/>
    </location>
</feature>
<keyword evidence="1" id="KW-0812">Transmembrane</keyword>
<gene>
    <name evidence="2" type="ORF">COU33_03940</name>
</gene>
<keyword evidence="1" id="KW-1133">Transmembrane helix</keyword>
<feature type="transmembrane region" description="Helical" evidence="1">
    <location>
        <begin position="77"/>
        <end position="97"/>
    </location>
</feature>
<organism evidence="2 3">
    <name type="scientific">Candidatus Magasanikbacteria bacterium CG10_big_fil_rev_8_21_14_0_10_43_6</name>
    <dbReference type="NCBI Taxonomy" id="1974650"/>
    <lineage>
        <taxon>Bacteria</taxon>
        <taxon>Candidatus Magasanikiibacteriota</taxon>
    </lineage>
</organism>
<evidence type="ECO:0000256" key="1">
    <source>
        <dbReference type="SAM" id="Phobius"/>
    </source>
</evidence>
<feature type="transmembrane region" description="Helical" evidence="1">
    <location>
        <begin position="271"/>
        <end position="290"/>
    </location>
</feature>
<feature type="transmembrane region" description="Helical" evidence="1">
    <location>
        <begin position="162"/>
        <end position="183"/>
    </location>
</feature>
<accession>A0A2M6W0H3</accession>
<feature type="transmembrane region" description="Helical" evidence="1">
    <location>
        <begin position="195"/>
        <end position="217"/>
    </location>
</feature>
<name>A0A2M6W0H3_9BACT</name>
<dbReference type="AlphaFoldDB" id="A0A2M6W0H3"/>
<keyword evidence="1" id="KW-0472">Membrane</keyword>
<dbReference type="EMBL" id="PFBZ01000169">
    <property type="protein sequence ID" value="PIT86303.1"/>
    <property type="molecule type" value="Genomic_DNA"/>
</dbReference>
<feature type="transmembrane region" description="Helical" evidence="1">
    <location>
        <begin position="133"/>
        <end position="150"/>
    </location>
</feature>
<feature type="transmembrane region" description="Helical" evidence="1">
    <location>
        <begin position="47"/>
        <end position="65"/>
    </location>
</feature>
<comment type="caution">
    <text evidence="2">The sequence shown here is derived from an EMBL/GenBank/DDBJ whole genome shotgun (WGS) entry which is preliminary data.</text>
</comment>
<sequence>MTEIVPISHFSFFKYSMWLITSLIGYFCLALVFVLDKFILTKSVPTSSVYTFYSTIFMFGALLAWPFGVELLHGIDWVWAVTSGVSFGFGLWAMYIALTYSETSHLSPFIGALITVFIYGLSSQFLAEALTGAQQAGIIILVFASFLLSFEKSRTGSGFHRGFLWGIVAALCFAISHVTAKYLYELYPFLTGFVWTRATTGLVGVILFASPAVWKTFKKKTPQQARHKAKTLGKRHAIGIVVSNKVLGVVGVVAIQYAIAIGSVTLVNAMVGIQFVLMFILIYLLTKFAPKVFQEYVTKRELAVQTIAIILVMVGSGLFVL</sequence>
<dbReference type="SUPFAM" id="SSF103481">
    <property type="entry name" value="Multidrug resistance efflux transporter EmrE"/>
    <property type="match status" value="1"/>
</dbReference>
<feature type="transmembrane region" description="Helical" evidence="1">
    <location>
        <begin position="15"/>
        <end position="35"/>
    </location>
</feature>
<feature type="transmembrane region" description="Helical" evidence="1">
    <location>
        <begin position="109"/>
        <end position="127"/>
    </location>
</feature>
<evidence type="ECO:0000313" key="3">
    <source>
        <dbReference type="Proteomes" id="UP000229362"/>
    </source>
</evidence>
<proteinExistence type="predicted"/>
<dbReference type="Proteomes" id="UP000229362">
    <property type="component" value="Unassembled WGS sequence"/>
</dbReference>
<feature type="transmembrane region" description="Helical" evidence="1">
    <location>
        <begin position="302"/>
        <end position="320"/>
    </location>
</feature>
<protein>
    <recommendedName>
        <fullName evidence="4">EamA domain-containing protein</fullName>
    </recommendedName>
</protein>
<evidence type="ECO:0008006" key="4">
    <source>
        <dbReference type="Google" id="ProtNLM"/>
    </source>
</evidence>
<reference evidence="3" key="1">
    <citation type="submission" date="2017-09" db="EMBL/GenBank/DDBJ databases">
        <title>Depth-based differentiation of microbial function through sediment-hosted aquifers and enrichment of novel symbionts in the deep terrestrial subsurface.</title>
        <authorList>
            <person name="Probst A.J."/>
            <person name="Ladd B."/>
            <person name="Jarett J.K."/>
            <person name="Geller-Mcgrath D.E."/>
            <person name="Sieber C.M.K."/>
            <person name="Emerson J.B."/>
            <person name="Anantharaman K."/>
            <person name="Thomas B.C."/>
            <person name="Malmstrom R."/>
            <person name="Stieglmeier M."/>
            <person name="Klingl A."/>
            <person name="Woyke T."/>
            <person name="Ryan C.M."/>
            <person name="Banfield J.F."/>
        </authorList>
    </citation>
    <scope>NUCLEOTIDE SEQUENCE [LARGE SCALE GENOMIC DNA]</scope>
</reference>
<evidence type="ECO:0000313" key="2">
    <source>
        <dbReference type="EMBL" id="PIT86303.1"/>
    </source>
</evidence>